<evidence type="ECO:0000313" key="3">
    <source>
        <dbReference type="Proteomes" id="UP000000447"/>
    </source>
</evidence>
<feature type="compositionally biased region" description="Basic and acidic residues" evidence="1">
    <location>
        <begin position="176"/>
        <end position="188"/>
    </location>
</feature>
<dbReference type="KEGG" id="tro:trd_1646"/>
<dbReference type="STRING" id="309801.trd_1646"/>
<feature type="region of interest" description="Disordered" evidence="1">
    <location>
        <begin position="128"/>
        <end position="192"/>
    </location>
</feature>
<dbReference type="Proteomes" id="UP000000447">
    <property type="component" value="Chromosome"/>
</dbReference>
<sequence>MGLSAQLLATGMLTAGSTLSPQETALRRSAAPPLLQRAGGAWRRRQAAAGGTGACSPRERAGSYRGRATAQPVPGELRSEPATASNPFARSPAVLDAGRTPRHGLHTADRCCATAKVGVARPAAGWLEGPSAGRQRSVHRPLPLSAGSHRLRGRRSERRGVWGHGRSQLAGSDLRAPVERRGDGEPRRRAGAVAARPLGVPSARRRRRHDASLTVCAQPRPRGAPPPLPHRAGPGAEGCPAATMWARRGGQADLLTARRAFVRLVRLSVR</sequence>
<evidence type="ECO:0000256" key="1">
    <source>
        <dbReference type="SAM" id="MobiDB-lite"/>
    </source>
</evidence>
<protein>
    <submittedName>
        <fullName evidence="2">Uncharacterized protein</fullName>
    </submittedName>
</protein>
<dbReference type="EMBL" id="CP001275">
    <property type="protein sequence ID" value="ACM04843.1"/>
    <property type="molecule type" value="Genomic_DNA"/>
</dbReference>
<name>B9L0F3_THERP</name>
<reference evidence="2 3" key="1">
    <citation type="journal article" date="2009" name="PLoS ONE">
        <title>Complete genome sequence of the aerobic CO-oxidizing thermophile Thermomicrobium roseum.</title>
        <authorList>
            <person name="Wu D."/>
            <person name="Raymond J."/>
            <person name="Wu M."/>
            <person name="Chatterji S."/>
            <person name="Ren Q."/>
            <person name="Graham J.E."/>
            <person name="Bryant D.A."/>
            <person name="Robb F."/>
            <person name="Colman A."/>
            <person name="Tallon L.J."/>
            <person name="Badger J.H."/>
            <person name="Madupu R."/>
            <person name="Ward N.L."/>
            <person name="Eisen J.A."/>
        </authorList>
    </citation>
    <scope>NUCLEOTIDE SEQUENCE [LARGE SCALE GENOMIC DNA]</scope>
    <source>
        <strain evidence="3">ATCC 27502 / DSM 5159 / P-2</strain>
    </source>
</reference>
<feature type="region of interest" description="Disordered" evidence="1">
    <location>
        <begin position="38"/>
        <end position="89"/>
    </location>
</feature>
<keyword evidence="3" id="KW-1185">Reference proteome</keyword>
<dbReference type="HOGENOM" id="CLU_1030292_0_0_0"/>
<proteinExistence type="predicted"/>
<gene>
    <name evidence="2" type="ordered locus">trd_1646</name>
</gene>
<organism evidence="2 3">
    <name type="scientific">Thermomicrobium roseum (strain ATCC 27502 / DSM 5159 / P-2)</name>
    <dbReference type="NCBI Taxonomy" id="309801"/>
    <lineage>
        <taxon>Bacteria</taxon>
        <taxon>Pseudomonadati</taxon>
        <taxon>Thermomicrobiota</taxon>
        <taxon>Thermomicrobia</taxon>
        <taxon>Thermomicrobiales</taxon>
        <taxon>Thermomicrobiaceae</taxon>
        <taxon>Thermomicrobium</taxon>
    </lineage>
</organism>
<evidence type="ECO:0000313" key="2">
    <source>
        <dbReference type="EMBL" id="ACM04843.1"/>
    </source>
</evidence>
<dbReference type="AlphaFoldDB" id="B9L0F3"/>
<accession>B9L0F3</accession>